<dbReference type="AlphaFoldDB" id="A0A0B9GZ02"/>
<accession>A0A0B9GZ02</accession>
<feature type="region of interest" description="Disordered" evidence="1">
    <location>
        <begin position="44"/>
        <end position="63"/>
    </location>
</feature>
<evidence type="ECO:0000313" key="2">
    <source>
        <dbReference type="EMBL" id="KHT61887.1"/>
    </source>
</evidence>
<gene>
    <name evidence="2" type="ORF">RJ45_20350</name>
</gene>
<name>A0A0B9GZ02_9GAMM</name>
<reference evidence="2 3" key="1">
    <citation type="submission" date="2014-12" db="EMBL/GenBank/DDBJ databases">
        <title>Genome sequencing of Photobacterium gaetbulicola AD005a.</title>
        <authorList>
            <person name="Adrian T.G.S."/>
            <person name="Chan K.G."/>
        </authorList>
    </citation>
    <scope>NUCLEOTIDE SEQUENCE [LARGE SCALE GENOMIC DNA]</scope>
    <source>
        <strain evidence="2 3">AD005a</strain>
    </source>
</reference>
<evidence type="ECO:0008006" key="4">
    <source>
        <dbReference type="Google" id="ProtNLM"/>
    </source>
</evidence>
<feature type="compositionally biased region" description="Basic and acidic residues" evidence="1">
    <location>
        <begin position="54"/>
        <end position="63"/>
    </location>
</feature>
<organism evidence="2 3">
    <name type="scientific">Photobacterium gaetbulicola</name>
    <dbReference type="NCBI Taxonomy" id="1295392"/>
    <lineage>
        <taxon>Bacteria</taxon>
        <taxon>Pseudomonadati</taxon>
        <taxon>Pseudomonadota</taxon>
        <taxon>Gammaproteobacteria</taxon>
        <taxon>Vibrionales</taxon>
        <taxon>Vibrionaceae</taxon>
        <taxon>Photobacterium</taxon>
    </lineage>
</organism>
<sequence>MLKYIVLALVGLGIYIGVTYKDQIEDLTDSRSFEEVQDVFEDVSDKASNTASELSEKFEELKQ</sequence>
<dbReference type="EMBL" id="JWLZ01000188">
    <property type="protein sequence ID" value="KHT61887.1"/>
    <property type="molecule type" value="Genomic_DNA"/>
</dbReference>
<protein>
    <recommendedName>
        <fullName evidence="4">YtxH domain-containing protein</fullName>
    </recommendedName>
</protein>
<dbReference type="RefSeq" id="WP_039466622.1">
    <property type="nucleotide sequence ID" value="NZ_JWLZ01000188.1"/>
</dbReference>
<comment type="caution">
    <text evidence="2">The sequence shown here is derived from an EMBL/GenBank/DDBJ whole genome shotgun (WGS) entry which is preliminary data.</text>
</comment>
<proteinExistence type="predicted"/>
<evidence type="ECO:0000256" key="1">
    <source>
        <dbReference type="SAM" id="MobiDB-lite"/>
    </source>
</evidence>
<dbReference type="Proteomes" id="UP000031278">
    <property type="component" value="Unassembled WGS sequence"/>
</dbReference>
<evidence type="ECO:0000313" key="3">
    <source>
        <dbReference type="Proteomes" id="UP000031278"/>
    </source>
</evidence>